<dbReference type="AlphaFoldDB" id="A0AAV1QCQ3"/>
<keyword evidence="5" id="KW-1185">Reference proteome</keyword>
<comment type="caution">
    <text evidence="4">The sequence shown here is derived from an EMBL/GenBank/DDBJ whole genome shotgun (WGS) entry which is preliminary data.</text>
</comment>
<feature type="signal peptide" evidence="2">
    <location>
        <begin position="1"/>
        <end position="28"/>
    </location>
</feature>
<feature type="domain" description="C2H2-type" evidence="3">
    <location>
        <begin position="35"/>
        <end position="60"/>
    </location>
</feature>
<feature type="domain" description="C2H2-type" evidence="3">
    <location>
        <begin position="3"/>
        <end position="27"/>
    </location>
</feature>
<name>A0AAV1QCQ3_SCOSC</name>
<dbReference type="EMBL" id="CAWUFR010000906">
    <property type="protein sequence ID" value="CAK6981851.1"/>
    <property type="molecule type" value="Genomic_DNA"/>
</dbReference>
<feature type="region of interest" description="Disordered" evidence="1">
    <location>
        <begin position="63"/>
        <end position="86"/>
    </location>
</feature>
<accession>A0AAV1QCQ3</accession>
<dbReference type="SMART" id="SM00355">
    <property type="entry name" value="ZnF_C2H2"/>
    <property type="match status" value="2"/>
</dbReference>
<dbReference type="InterPro" id="IPR025452">
    <property type="entry name" value="DUF4218"/>
</dbReference>
<proteinExistence type="predicted"/>
<organism evidence="4 5">
    <name type="scientific">Scomber scombrus</name>
    <name type="common">Atlantic mackerel</name>
    <name type="synonym">Scomber vernalis</name>
    <dbReference type="NCBI Taxonomy" id="13677"/>
    <lineage>
        <taxon>Eukaryota</taxon>
        <taxon>Metazoa</taxon>
        <taxon>Chordata</taxon>
        <taxon>Craniata</taxon>
        <taxon>Vertebrata</taxon>
        <taxon>Euteleostomi</taxon>
        <taxon>Actinopterygii</taxon>
        <taxon>Neopterygii</taxon>
        <taxon>Teleostei</taxon>
        <taxon>Neoteleostei</taxon>
        <taxon>Acanthomorphata</taxon>
        <taxon>Pelagiaria</taxon>
        <taxon>Scombriformes</taxon>
        <taxon>Scombridae</taxon>
        <taxon>Scomber</taxon>
    </lineage>
</organism>
<evidence type="ECO:0000259" key="3">
    <source>
        <dbReference type="SMART" id="SM00355"/>
    </source>
</evidence>
<evidence type="ECO:0000313" key="4">
    <source>
        <dbReference type="EMBL" id="CAK6981851.1"/>
    </source>
</evidence>
<dbReference type="PANTHER" id="PTHR46579:SF1">
    <property type="entry name" value="F5_8 TYPE C DOMAIN-CONTAINING PROTEIN"/>
    <property type="match status" value="1"/>
</dbReference>
<feature type="chain" id="PRO_5043796758" evidence="2">
    <location>
        <begin position="29"/>
        <end position="877"/>
    </location>
</feature>
<dbReference type="PANTHER" id="PTHR46579">
    <property type="entry name" value="F5/8 TYPE C DOMAIN-CONTAINING PROTEIN-RELATED"/>
    <property type="match status" value="1"/>
</dbReference>
<sequence length="877" mass="99953">MIWRCVICFVFVALTLKSLLSHINTAHSRSPDFRVVCGIDGCTKEYRVYNSLWYHIRRNHHEHLESGSSNSPREGTTATSSREASPAVDRNVWAYRPGDATVENREHPTEEAVVENRVQDAVTVVSCPAVDSSACQSEDDMRCNTLSRQATAIMLTAREKHHLSQRGVNDVLAAMQQYQALLVTNLRSQLQTVFQQHQGSELEKEAMAVFDRIEDPFSSVATTYRQDNVIKENFNFVESEEVSVGYTACLKKKGTKRVLSTVTKCFHYVPLIKSLEQLLSHPKVLEMIDQPQKYRSGYLYDIIDGELMKSHPLFSARPSALQIIIYSDDIEICNPLGSHASKNKLLMVYYTLGNINPKYRSKLAAIRLLAIAKKRELYECGVGGILGRLYEDLEMLYDGVNIQTANGERKIFGALVSICGDTLAQHELCGFKEGVGFAYSKCRQCECSFEDMQMYFDEGNFELRTLERHVRQCDDIERANTEYLRNSLKTTFGINRRSKLVQFPAFNLIEQTPQDMMHIILEGIAPLEIKSVLKQLVLLGQLDLDVVNSALTGFPYSPLDVRDKPSPIAYSTLASSDSKLTQSSGQMIVLLKILPFLIDTAKDTEYYKIILELIEIVKILFAPVIGLQTINKLKRLIEQHLKHMKSVFPDNNITPKQHYLIHAPSQIKLLGPMVRHMYMRFESKHCFFKQWASKLNFRKSLIRHNQMYECCQNVSHSEHPIFSNECALGPTSEIRNMSYLKEKARAFLGNDDINNAVSVKWINLNGNKYIREKTLLVTAVNSNDLPEFGLVSNIYVINSSLYCFELQQHTTVRYDRNYMAYTIEIPNMAQATELITSDNLVDFTPYYSYTHKDVTYVPTKYYLGDVLGLHRASSVVS</sequence>
<reference evidence="4 5" key="1">
    <citation type="submission" date="2024-01" db="EMBL/GenBank/DDBJ databases">
        <authorList>
            <person name="Alioto T."/>
            <person name="Alioto T."/>
            <person name="Gomez Garrido J."/>
        </authorList>
    </citation>
    <scope>NUCLEOTIDE SEQUENCE [LARGE SCALE GENOMIC DNA]</scope>
</reference>
<protein>
    <submittedName>
        <fullName evidence="4">Uncharacterized protein LOC128440835 isoform X2</fullName>
    </submittedName>
</protein>
<evidence type="ECO:0000256" key="2">
    <source>
        <dbReference type="SAM" id="SignalP"/>
    </source>
</evidence>
<evidence type="ECO:0000256" key="1">
    <source>
        <dbReference type="SAM" id="MobiDB-lite"/>
    </source>
</evidence>
<gene>
    <name evidence="4" type="ORF">FSCOSCO3_A020886</name>
</gene>
<feature type="compositionally biased region" description="Polar residues" evidence="1">
    <location>
        <begin position="66"/>
        <end position="83"/>
    </location>
</feature>
<dbReference type="Proteomes" id="UP001314229">
    <property type="component" value="Unassembled WGS sequence"/>
</dbReference>
<evidence type="ECO:0000313" key="5">
    <source>
        <dbReference type="Proteomes" id="UP001314229"/>
    </source>
</evidence>
<dbReference type="InterPro" id="IPR013087">
    <property type="entry name" value="Znf_C2H2_type"/>
</dbReference>
<dbReference type="Pfam" id="PF13960">
    <property type="entry name" value="DUF4218"/>
    <property type="match status" value="1"/>
</dbReference>
<keyword evidence="2" id="KW-0732">Signal</keyword>